<dbReference type="RefSeq" id="XP_031001264.1">
    <property type="nucleotide sequence ID" value="XM_031153858.1"/>
</dbReference>
<dbReference type="AlphaFoldDB" id="A0A8H8QUR0"/>
<dbReference type="SUPFAM" id="SSF54373">
    <property type="entry name" value="FAD-linked reductases, C-terminal domain"/>
    <property type="match status" value="1"/>
</dbReference>
<dbReference type="Gene3D" id="3.30.560.10">
    <property type="entry name" value="Glucose Oxidase, domain 3"/>
    <property type="match status" value="1"/>
</dbReference>
<evidence type="ECO:0000256" key="1">
    <source>
        <dbReference type="ARBA" id="ARBA00010790"/>
    </source>
</evidence>
<comment type="similarity">
    <text evidence="1">Belongs to the GMC oxidoreductase family.</text>
</comment>
<sequence length="608" mass="66456">MSVLEYDYIVVGGGLAGLVVANRLSEDPQKKVLVIEAGADHKDNPRVNTPGLMTTLYGDPEYDWQFMSPPQPHANNRQIACPRGRALGGSSAINFSAIFYPSKGNFNAWASLGNPGWNGEDIAPYFQKYHTFHPPSEAVTKQLSLDYVDASAQGRDGPLPVIFGDGYGPFNEAWVETFRELGYHLPSDPIKGEKLGAFTVPLSINPENNTRAYSASAYYSEETRKRPNLTVLTQTAAEKIILGKDADGSAVATGVQVISNDERKTYLARKEVILAAGAVQSPQLLELSGIGGKELLTKHGIPVIVDLPSVGENFQDHPFAGISWEIADDQASGDILRDPSLVEAVLKLYQETNGGPMNGTPISASYMPMVDINGELSRESIEKLLVEHLDNVDYPTFPGQKLQYEVLRKQLLDPKESSGEYMSLPLQLNMGKKTDMPLLFSKISEGNYYSIIIMINHPFSRGVVHIESKDPKAHPVVDPRYLSHPLDLEILARHTQYLEKIISTAPLCNLLKKGGRRIPAGADPTSLDAAKEIARERLFTAFHPSGTCAMMPRDIGGVVSEKLVVYGTKNLRVVDASIFPIEPLGNIQASVYAVAEKAADLIKADWVS</sequence>
<comment type="caution">
    <text evidence="3">The sequence shown here is derived from an EMBL/GenBank/DDBJ whole genome shotgun (WGS) entry which is preliminary data.</text>
</comment>
<dbReference type="GO" id="GO:0016614">
    <property type="term" value="F:oxidoreductase activity, acting on CH-OH group of donors"/>
    <property type="evidence" value="ECO:0007669"/>
    <property type="project" value="InterPro"/>
</dbReference>
<dbReference type="Proteomes" id="UP000431533">
    <property type="component" value="Unassembled WGS sequence"/>
</dbReference>
<keyword evidence="4" id="KW-1185">Reference proteome</keyword>
<dbReference type="SUPFAM" id="SSF51905">
    <property type="entry name" value="FAD/NAD(P)-binding domain"/>
    <property type="match status" value="1"/>
</dbReference>
<dbReference type="OrthoDB" id="269227at2759"/>
<feature type="domain" description="Glucose-methanol-choline oxidoreductase N-terminal" evidence="2">
    <location>
        <begin position="277"/>
        <end position="291"/>
    </location>
</feature>
<organism evidence="3 4">
    <name type="scientific">Lachnellula hyalina</name>
    <dbReference type="NCBI Taxonomy" id="1316788"/>
    <lineage>
        <taxon>Eukaryota</taxon>
        <taxon>Fungi</taxon>
        <taxon>Dikarya</taxon>
        <taxon>Ascomycota</taxon>
        <taxon>Pezizomycotina</taxon>
        <taxon>Leotiomycetes</taxon>
        <taxon>Helotiales</taxon>
        <taxon>Lachnaceae</taxon>
        <taxon>Lachnellula</taxon>
    </lineage>
</organism>
<dbReference type="Gene3D" id="3.50.50.60">
    <property type="entry name" value="FAD/NAD(P)-binding domain"/>
    <property type="match status" value="1"/>
</dbReference>
<reference evidence="3 4" key="1">
    <citation type="submission" date="2018-05" db="EMBL/GenBank/DDBJ databases">
        <title>Genome sequencing and assembly of the regulated plant pathogen Lachnellula willkommii and related sister species for the development of diagnostic species identification markers.</title>
        <authorList>
            <person name="Giroux E."/>
            <person name="Bilodeau G."/>
        </authorList>
    </citation>
    <scope>NUCLEOTIDE SEQUENCE [LARGE SCALE GENOMIC DNA]</scope>
    <source>
        <strain evidence="3 4">CBS 185.66</strain>
    </source>
</reference>
<dbReference type="InterPro" id="IPR012132">
    <property type="entry name" value="GMC_OxRdtase"/>
</dbReference>
<proteinExistence type="inferred from homology"/>
<evidence type="ECO:0000313" key="4">
    <source>
        <dbReference type="Proteomes" id="UP000431533"/>
    </source>
</evidence>
<protein>
    <submittedName>
        <fullName evidence="3">Dehydrogenase</fullName>
    </submittedName>
</protein>
<dbReference type="PANTHER" id="PTHR11552:SF210">
    <property type="entry name" value="GLUCOSE-METHANOL-CHOLINE OXIDOREDUCTASE N-TERMINAL DOMAIN-CONTAINING PROTEIN-RELATED"/>
    <property type="match status" value="1"/>
</dbReference>
<dbReference type="InterPro" id="IPR036188">
    <property type="entry name" value="FAD/NAD-bd_sf"/>
</dbReference>
<dbReference type="Pfam" id="PF00732">
    <property type="entry name" value="GMC_oxred_N"/>
    <property type="match status" value="1"/>
</dbReference>
<dbReference type="PANTHER" id="PTHR11552">
    <property type="entry name" value="GLUCOSE-METHANOL-CHOLINE GMC OXIDOREDUCTASE"/>
    <property type="match status" value="1"/>
</dbReference>
<dbReference type="Pfam" id="PF05199">
    <property type="entry name" value="GMC_oxred_C"/>
    <property type="match status" value="1"/>
</dbReference>
<dbReference type="InterPro" id="IPR000172">
    <property type="entry name" value="GMC_OxRdtase_N"/>
</dbReference>
<dbReference type="InterPro" id="IPR007867">
    <property type="entry name" value="GMC_OxRtase_C"/>
</dbReference>
<dbReference type="GO" id="GO:0050660">
    <property type="term" value="F:flavin adenine dinucleotide binding"/>
    <property type="evidence" value="ECO:0007669"/>
    <property type="project" value="InterPro"/>
</dbReference>
<dbReference type="GeneID" id="41989139"/>
<accession>A0A8H8QUR0</accession>
<name>A0A8H8QUR0_9HELO</name>
<evidence type="ECO:0000313" key="3">
    <source>
        <dbReference type="EMBL" id="TVY22476.1"/>
    </source>
</evidence>
<gene>
    <name evidence="3" type="primary">citC_1</name>
    <name evidence="3" type="ORF">LHYA1_G008941</name>
</gene>
<dbReference type="PIRSF" id="PIRSF000137">
    <property type="entry name" value="Alcohol_oxidase"/>
    <property type="match status" value="1"/>
</dbReference>
<evidence type="ECO:0000259" key="2">
    <source>
        <dbReference type="PROSITE" id="PS00624"/>
    </source>
</evidence>
<dbReference type="EMBL" id="QGMH01000264">
    <property type="protein sequence ID" value="TVY22476.1"/>
    <property type="molecule type" value="Genomic_DNA"/>
</dbReference>
<dbReference type="PROSITE" id="PS00624">
    <property type="entry name" value="GMC_OXRED_2"/>
    <property type="match status" value="1"/>
</dbReference>